<dbReference type="KEGG" id="meh:M301_1478"/>
<accession>D7DIH5</accession>
<gene>
    <name evidence="1" type="ordered locus">M301_1478</name>
</gene>
<sequence length="154" mass="17487">MIIDTIDNIQRYAAMHALFPHVFEYIKTTDLLALPNGKHAILNDDIFVLIQRGIGQTKAESKLECHRKYIDIQLVLNGTDEMGWNPLADCQQAIDTFNTANDVHFFEDAPLNWLATPTNKFCIFFPEDAHSGMVSEHHLHKAVFKIAVNPTNQP</sequence>
<dbReference type="Proteomes" id="UP000000383">
    <property type="component" value="Chromosome"/>
</dbReference>
<dbReference type="Pfam" id="PF04074">
    <property type="entry name" value="DUF386"/>
    <property type="match status" value="1"/>
</dbReference>
<dbReference type="eggNOG" id="COG2731">
    <property type="taxonomic scope" value="Bacteria"/>
</dbReference>
<proteinExistence type="predicted"/>
<reference evidence="2" key="1">
    <citation type="submission" date="2010-05" db="EMBL/GenBank/DDBJ databases">
        <title>Complete sequence of Methylotenera sp. 301.</title>
        <authorList>
            <person name="Lucas S."/>
            <person name="Copeland A."/>
            <person name="Lapidus A."/>
            <person name="Cheng J.-F."/>
            <person name="Bruce D."/>
            <person name="Goodwin L."/>
            <person name="Pitluck S."/>
            <person name="Clum A."/>
            <person name="Land M."/>
            <person name="Hauser L."/>
            <person name="Kyrpides N."/>
            <person name="Ivanova N."/>
            <person name="Chistoservova L."/>
            <person name="Kalyuzhnaya M."/>
            <person name="Woyke T."/>
        </authorList>
    </citation>
    <scope>NUCLEOTIDE SEQUENCE [LARGE SCALE GENOMIC DNA]</scope>
    <source>
        <strain evidence="2">301</strain>
    </source>
</reference>
<dbReference type="GO" id="GO:0005829">
    <property type="term" value="C:cytosol"/>
    <property type="evidence" value="ECO:0007669"/>
    <property type="project" value="TreeGrafter"/>
</dbReference>
<dbReference type="Gene3D" id="2.60.120.370">
    <property type="entry name" value="YhcH/YjgK/YiaL"/>
    <property type="match status" value="1"/>
</dbReference>
<dbReference type="SUPFAM" id="SSF51197">
    <property type="entry name" value="Clavaminate synthase-like"/>
    <property type="match status" value="1"/>
</dbReference>
<reference evidence="1 2" key="2">
    <citation type="journal article" date="2011" name="J. Bacteriol.">
        <title>Genomes of three methylotrophs from a single niche uncover genetic and metabolic divergence of Methylophilaceae.</title>
        <authorList>
            <person name="Lapidus A."/>
            <person name="Clum A."/>
            <person name="Labutti K."/>
            <person name="Kaluzhnaya M.G."/>
            <person name="Lim S."/>
            <person name="Beck D.A."/>
            <person name="Glavina Del Rio T."/>
            <person name="Nolan M."/>
            <person name="Mavromatis K."/>
            <person name="Huntemann M."/>
            <person name="Lucas S."/>
            <person name="Lidstrom M.E."/>
            <person name="Ivanova N."/>
            <person name="Chistoserdova L."/>
        </authorList>
    </citation>
    <scope>NUCLEOTIDE SEQUENCE [LARGE SCALE GENOMIC DNA]</scope>
    <source>
        <strain evidence="1 2">301</strain>
    </source>
</reference>
<dbReference type="OrthoDB" id="6196468at2"/>
<protein>
    <recommendedName>
        <fullName evidence="3">YhcH/YjgK/YiaL family protein</fullName>
    </recommendedName>
</protein>
<dbReference type="RefSeq" id="WP_013148172.1">
    <property type="nucleotide sequence ID" value="NC_014207.1"/>
</dbReference>
<keyword evidence="2" id="KW-1185">Reference proteome</keyword>
<evidence type="ECO:0000313" key="2">
    <source>
        <dbReference type="Proteomes" id="UP000000383"/>
    </source>
</evidence>
<dbReference type="HOGENOM" id="CLU_107139_2_1_4"/>
<organism evidence="1 2">
    <name type="scientific">Methylotenera versatilis (strain 301)</name>
    <dbReference type="NCBI Taxonomy" id="666681"/>
    <lineage>
        <taxon>Bacteria</taxon>
        <taxon>Pseudomonadati</taxon>
        <taxon>Pseudomonadota</taxon>
        <taxon>Betaproteobacteria</taxon>
        <taxon>Nitrosomonadales</taxon>
        <taxon>Methylophilaceae</taxon>
        <taxon>Methylotenera</taxon>
    </lineage>
</organism>
<evidence type="ECO:0008006" key="3">
    <source>
        <dbReference type="Google" id="ProtNLM"/>
    </source>
</evidence>
<dbReference type="STRING" id="666681.M301_1478"/>
<dbReference type="AlphaFoldDB" id="D7DIH5"/>
<dbReference type="EMBL" id="CP002056">
    <property type="protein sequence ID" value="ADI29860.1"/>
    <property type="molecule type" value="Genomic_DNA"/>
</dbReference>
<evidence type="ECO:0000313" key="1">
    <source>
        <dbReference type="EMBL" id="ADI29860.1"/>
    </source>
</evidence>
<dbReference type="NCBIfam" id="TIGR00022">
    <property type="entry name" value="YhcH/YjgK/YiaL family protein"/>
    <property type="match status" value="1"/>
</dbReference>
<dbReference type="InterPro" id="IPR004375">
    <property type="entry name" value="NanQ/TabA/YiaL"/>
</dbReference>
<name>D7DIH5_METV0</name>
<dbReference type="PANTHER" id="PTHR34986:SF1">
    <property type="entry name" value="PROTEIN YIAL"/>
    <property type="match status" value="1"/>
</dbReference>
<dbReference type="PANTHER" id="PTHR34986">
    <property type="entry name" value="EVOLVED BETA-GALACTOSIDASE SUBUNIT BETA"/>
    <property type="match status" value="1"/>
</dbReference>
<dbReference type="InterPro" id="IPR037012">
    <property type="entry name" value="NanQ/TabA/YiaL_sf"/>
</dbReference>